<evidence type="ECO:0000313" key="2">
    <source>
        <dbReference type="EMBL" id="MCM2534788.1"/>
    </source>
</evidence>
<keyword evidence="1" id="KW-0812">Transmembrane</keyword>
<sequence length="122" mass="13470">MKLVVGIILIVMSIVHVIYGEKMQVNVLKKLGVNNILIGSYRVMSFQGGLLLFAVGVVEIMVYTGLIVLTGFAIFMPLGIVCLNVISVFIVAIVKHRELIKATIPQFLIFSIIIILQVWSVI</sequence>
<keyword evidence="3" id="KW-1185">Reference proteome</keyword>
<feature type="transmembrane region" description="Helical" evidence="1">
    <location>
        <begin position="99"/>
        <end position="119"/>
    </location>
</feature>
<evidence type="ECO:0000256" key="1">
    <source>
        <dbReference type="SAM" id="Phobius"/>
    </source>
</evidence>
<organism evidence="2 3">
    <name type="scientific">Neobacillus pocheonensis</name>
    <dbReference type="NCBI Taxonomy" id="363869"/>
    <lineage>
        <taxon>Bacteria</taxon>
        <taxon>Bacillati</taxon>
        <taxon>Bacillota</taxon>
        <taxon>Bacilli</taxon>
        <taxon>Bacillales</taxon>
        <taxon>Bacillaceae</taxon>
        <taxon>Neobacillus</taxon>
    </lineage>
</organism>
<keyword evidence="1" id="KW-1133">Transmembrane helix</keyword>
<protein>
    <recommendedName>
        <fullName evidence="4">DoxX family protein</fullName>
    </recommendedName>
</protein>
<proteinExistence type="predicted"/>
<feature type="transmembrane region" description="Helical" evidence="1">
    <location>
        <begin position="44"/>
        <end position="66"/>
    </location>
</feature>
<evidence type="ECO:0000313" key="3">
    <source>
        <dbReference type="Proteomes" id="UP001523262"/>
    </source>
</evidence>
<evidence type="ECO:0008006" key="4">
    <source>
        <dbReference type="Google" id="ProtNLM"/>
    </source>
</evidence>
<reference evidence="2 3" key="1">
    <citation type="submission" date="2022-06" db="EMBL/GenBank/DDBJ databases">
        <authorList>
            <person name="Jeon C.O."/>
        </authorList>
    </citation>
    <scope>NUCLEOTIDE SEQUENCE [LARGE SCALE GENOMIC DNA]</scope>
    <source>
        <strain evidence="2 3">KCTC 13943</strain>
    </source>
</reference>
<dbReference type="Proteomes" id="UP001523262">
    <property type="component" value="Unassembled WGS sequence"/>
</dbReference>
<gene>
    <name evidence="2" type="ORF">NDK43_23650</name>
</gene>
<feature type="transmembrane region" description="Helical" evidence="1">
    <location>
        <begin position="73"/>
        <end position="93"/>
    </location>
</feature>
<keyword evidence="1" id="KW-0472">Membrane</keyword>
<comment type="caution">
    <text evidence="2">The sequence shown here is derived from an EMBL/GenBank/DDBJ whole genome shotgun (WGS) entry which is preliminary data.</text>
</comment>
<accession>A0ABT0WGW2</accession>
<dbReference type="EMBL" id="JAMQCR010000002">
    <property type="protein sequence ID" value="MCM2534788.1"/>
    <property type="molecule type" value="Genomic_DNA"/>
</dbReference>
<name>A0ABT0WGW2_9BACI</name>